<evidence type="ECO:0000313" key="2">
    <source>
        <dbReference type="EMBL" id="KKW34610.1"/>
    </source>
</evidence>
<sequence>MKLYTFRTIIEADDPTGYHGFVPRLSGVHTNGETIEEVRANLKEAIRCHIQGLIKDGESVPSEEETLETVQTISEQELAFAA</sequence>
<gene>
    <name evidence="2" type="ORF">UY82_C0065G0003</name>
</gene>
<reference evidence="2 3" key="1">
    <citation type="journal article" date="2015" name="Nature">
        <title>rRNA introns, odd ribosomes, and small enigmatic genomes across a large radiation of phyla.</title>
        <authorList>
            <person name="Brown C.T."/>
            <person name="Hug L.A."/>
            <person name="Thomas B.C."/>
            <person name="Sharon I."/>
            <person name="Castelle C.J."/>
            <person name="Singh A."/>
            <person name="Wilkins M.J."/>
            <person name="Williams K.H."/>
            <person name="Banfield J.F."/>
        </authorList>
    </citation>
    <scope>NUCLEOTIDE SEQUENCE [LARGE SCALE GENOMIC DNA]</scope>
</reference>
<feature type="domain" description="HicB-like antitoxin of toxin-antitoxin system" evidence="1">
    <location>
        <begin position="8"/>
        <end position="72"/>
    </location>
</feature>
<proteinExistence type="predicted"/>
<dbReference type="EMBL" id="LCRN01000065">
    <property type="protein sequence ID" value="KKW34610.1"/>
    <property type="molecule type" value="Genomic_DNA"/>
</dbReference>
<dbReference type="InterPro" id="IPR051404">
    <property type="entry name" value="TA_system_antitoxin"/>
</dbReference>
<dbReference type="SUPFAM" id="SSF143100">
    <property type="entry name" value="TTHA1013/TTHA0281-like"/>
    <property type="match status" value="1"/>
</dbReference>
<dbReference type="AlphaFoldDB" id="A0A0G1XUM5"/>
<evidence type="ECO:0000313" key="3">
    <source>
        <dbReference type="Proteomes" id="UP000033865"/>
    </source>
</evidence>
<dbReference type="PANTHER" id="PTHR34504">
    <property type="entry name" value="ANTITOXIN HICB"/>
    <property type="match status" value="1"/>
</dbReference>
<protein>
    <recommendedName>
        <fullName evidence="1">HicB-like antitoxin of toxin-antitoxin system domain-containing protein</fullName>
    </recommendedName>
</protein>
<accession>A0A0G1XUM5</accession>
<dbReference type="Pfam" id="PF15919">
    <property type="entry name" value="HicB_lk_antitox"/>
    <property type="match status" value="1"/>
</dbReference>
<dbReference type="InterPro" id="IPR031807">
    <property type="entry name" value="HicB-like"/>
</dbReference>
<comment type="caution">
    <text evidence="2">The sequence shown here is derived from an EMBL/GenBank/DDBJ whole genome shotgun (WGS) entry which is preliminary data.</text>
</comment>
<dbReference type="PANTHER" id="PTHR34504:SF4">
    <property type="entry name" value="ANTITOXIN HICB"/>
    <property type="match status" value="1"/>
</dbReference>
<dbReference type="Gene3D" id="3.30.160.250">
    <property type="match status" value="1"/>
</dbReference>
<evidence type="ECO:0000259" key="1">
    <source>
        <dbReference type="Pfam" id="PF15919"/>
    </source>
</evidence>
<organism evidence="2 3">
    <name type="scientific">Candidatus Uhrbacteria bacterium GW2011_GWC2_53_7</name>
    <dbReference type="NCBI Taxonomy" id="1618986"/>
    <lineage>
        <taxon>Bacteria</taxon>
        <taxon>Candidatus Uhriibacteriota</taxon>
    </lineage>
</organism>
<name>A0A0G1XUM5_9BACT</name>
<dbReference type="Proteomes" id="UP000033865">
    <property type="component" value="Unassembled WGS sequence"/>
</dbReference>
<dbReference type="InterPro" id="IPR035069">
    <property type="entry name" value="TTHA1013/TTHA0281-like"/>
</dbReference>